<gene>
    <name evidence="1" type="ORF">GUJ93_ZPchr0007g5533</name>
</gene>
<dbReference type="OrthoDB" id="694953at2759"/>
<dbReference type="Proteomes" id="UP000729402">
    <property type="component" value="Unassembled WGS sequence"/>
</dbReference>
<accession>A0A8J5VXY6</accession>
<comment type="caution">
    <text evidence="1">The sequence shown here is derived from an EMBL/GenBank/DDBJ whole genome shotgun (WGS) entry which is preliminary data.</text>
</comment>
<keyword evidence="2" id="KW-1185">Reference proteome</keyword>
<evidence type="ECO:0000313" key="2">
    <source>
        <dbReference type="Proteomes" id="UP000729402"/>
    </source>
</evidence>
<evidence type="ECO:0000313" key="1">
    <source>
        <dbReference type="EMBL" id="KAG8077911.1"/>
    </source>
</evidence>
<organism evidence="1 2">
    <name type="scientific">Zizania palustris</name>
    <name type="common">Northern wild rice</name>
    <dbReference type="NCBI Taxonomy" id="103762"/>
    <lineage>
        <taxon>Eukaryota</taxon>
        <taxon>Viridiplantae</taxon>
        <taxon>Streptophyta</taxon>
        <taxon>Embryophyta</taxon>
        <taxon>Tracheophyta</taxon>
        <taxon>Spermatophyta</taxon>
        <taxon>Magnoliopsida</taxon>
        <taxon>Liliopsida</taxon>
        <taxon>Poales</taxon>
        <taxon>Poaceae</taxon>
        <taxon>BOP clade</taxon>
        <taxon>Oryzoideae</taxon>
        <taxon>Oryzeae</taxon>
        <taxon>Zizaniinae</taxon>
        <taxon>Zizania</taxon>
    </lineage>
</organism>
<protein>
    <submittedName>
        <fullName evidence="1">Uncharacterized protein</fullName>
    </submittedName>
</protein>
<reference evidence="1" key="2">
    <citation type="submission" date="2021-02" db="EMBL/GenBank/DDBJ databases">
        <authorList>
            <person name="Kimball J.A."/>
            <person name="Haas M.W."/>
            <person name="Macchietto M."/>
            <person name="Kono T."/>
            <person name="Duquette J."/>
            <person name="Shao M."/>
        </authorList>
    </citation>
    <scope>NUCLEOTIDE SEQUENCE</scope>
    <source>
        <tissue evidence="1">Fresh leaf tissue</tissue>
    </source>
</reference>
<reference evidence="1" key="1">
    <citation type="journal article" date="2021" name="bioRxiv">
        <title>Whole Genome Assembly and Annotation of Northern Wild Rice, Zizania palustris L., Supports a Whole Genome Duplication in the Zizania Genus.</title>
        <authorList>
            <person name="Haas M."/>
            <person name="Kono T."/>
            <person name="Macchietto M."/>
            <person name="Millas R."/>
            <person name="McGilp L."/>
            <person name="Shao M."/>
            <person name="Duquette J."/>
            <person name="Hirsch C.N."/>
            <person name="Kimball J."/>
        </authorList>
    </citation>
    <scope>NUCLEOTIDE SEQUENCE</scope>
    <source>
        <tissue evidence="1">Fresh leaf tissue</tissue>
    </source>
</reference>
<proteinExistence type="predicted"/>
<dbReference type="AlphaFoldDB" id="A0A8J5VXY6"/>
<dbReference type="EMBL" id="JAAALK010000282">
    <property type="protein sequence ID" value="KAG8077911.1"/>
    <property type="molecule type" value="Genomic_DNA"/>
</dbReference>
<sequence length="139" mass="14754">MEEFQEADILWPESAALPSRKGPPFFAAASSEMCYYELAAACCSVPSSTARCSEGFSFLSGGSSNDDGFDEEELLEADVLWPDTVQPAAAEQPRGGGYHGWFSGDLGRAGRHAKPAAGWPRPAASSPIDIPVKVAARCR</sequence>
<name>A0A8J5VXY6_ZIZPA</name>